<sequence>MKKVLVTGAEGFIGSHLVEELVNNGYEVNAFCLYNSFNSNGWLDHLPDNIKKNVNVFMGNIEDVHHLRKALKDCDRVIHLAALISIPYSYVAPESFLKTNINGTLNILQLAREEEVENLIITSTSEVYGTARSIPITEEHPLQPQSPYAASKVGADAMALSFYKSYGLNVSIARPFNTFGPRQSTRAIIPTIITQLLNGKKEIFLGNLSPTRDFLYVKDTVRGFVSMIGDNSVKGEVFNLSSGREISIWQLADTLIKKINPDAQVMEDEKRVRPDSSEVFRLVGDATKLKEKTGWKPAISFEEGLDKTIEWFSQPENLKRYNPGLYTI</sequence>
<protein>
    <submittedName>
        <fullName evidence="2">SDR family NAD(P)-dependent oxidoreductase</fullName>
    </submittedName>
</protein>
<dbReference type="Proteomes" id="UP000468581">
    <property type="component" value="Unassembled WGS sequence"/>
</dbReference>
<dbReference type="PANTHER" id="PTHR43000">
    <property type="entry name" value="DTDP-D-GLUCOSE 4,6-DEHYDRATASE-RELATED"/>
    <property type="match status" value="1"/>
</dbReference>
<reference evidence="2 3" key="1">
    <citation type="submission" date="2020-01" db="EMBL/GenBank/DDBJ databases">
        <title>Leptobacterium flavescens.</title>
        <authorList>
            <person name="Wang G."/>
        </authorList>
    </citation>
    <scope>NUCLEOTIDE SEQUENCE [LARGE SCALE GENOMIC DNA]</scope>
    <source>
        <strain evidence="2 3">KCTC 22160</strain>
    </source>
</reference>
<dbReference type="SUPFAM" id="SSF51735">
    <property type="entry name" value="NAD(P)-binding Rossmann-fold domains"/>
    <property type="match status" value="1"/>
</dbReference>
<dbReference type="EMBL" id="JAABOO010000001">
    <property type="protein sequence ID" value="NER12187.1"/>
    <property type="molecule type" value="Genomic_DNA"/>
</dbReference>
<dbReference type="AlphaFoldDB" id="A0A6P0UGP1"/>
<organism evidence="2 3">
    <name type="scientific">Leptobacterium flavescens</name>
    <dbReference type="NCBI Taxonomy" id="472055"/>
    <lineage>
        <taxon>Bacteria</taxon>
        <taxon>Pseudomonadati</taxon>
        <taxon>Bacteroidota</taxon>
        <taxon>Flavobacteriia</taxon>
        <taxon>Flavobacteriales</taxon>
        <taxon>Flavobacteriaceae</taxon>
        <taxon>Leptobacterium</taxon>
    </lineage>
</organism>
<feature type="domain" description="NAD(P)-binding" evidence="1">
    <location>
        <begin position="5"/>
        <end position="308"/>
    </location>
</feature>
<dbReference type="Gene3D" id="3.40.50.720">
    <property type="entry name" value="NAD(P)-binding Rossmann-like Domain"/>
    <property type="match status" value="1"/>
</dbReference>
<gene>
    <name evidence="2" type="ORF">GWK08_01920</name>
</gene>
<comment type="caution">
    <text evidence="2">The sequence shown here is derived from an EMBL/GenBank/DDBJ whole genome shotgun (WGS) entry which is preliminary data.</text>
</comment>
<evidence type="ECO:0000259" key="1">
    <source>
        <dbReference type="Pfam" id="PF16363"/>
    </source>
</evidence>
<dbReference type="CDD" id="cd05257">
    <property type="entry name" value="Arna_like_SDR_e"/>
    <property type="match status" value="1"/>
</dbReference>
<name>A0A6P0UGP1_9FLAO</name>
<dbReference type="InterPro" id="IPR036291">
    <property type="entry name" value="NAD(P)-bd_dom_sf"/>
</dbReference>
<dbReference type="InterPro" id="IPR045869">
    <property type="entry name" value="Arna-like_SDR_e"/>
</dbReference>
<dbReference type="GO" id="GO:0016831">
    <property type="term" value="F:carboxy-lyase activity"/>
    <property type="evidence" value="ECO:0007669"/>
    <property type="project" value="InterPro"/>
</dbReference>
<proteinExistence type="predicted"/>
<dbReference type="InterPro" id="IPR016040">
    <property type="entry name" value="NAD(P)-bd_dom"/>
</dbReference>
<keyword evidence="3" id="KW-1185">Reference proteome</keyword>
<dbReference type="Gene3D" id="3.90.25.10">
    <property type="entry name" value="UDP-galactose 4-epimerase, domain 1"/>
    <property type="match status" value="1"/>
</dbReference>
<dbReference type="RefSeq" id="WP_163605219.1">
    <property type="nucleotide sequence ID" value="NZ_JAABOO010000001.1"/>
</dbReference>
<evidence type="ECO:0000313" key="3">
    <source>
        <dbReference type="Proteomes" id="UP000468581"/>
    </source>
</evidence>
<evidence type="ECO:0000313" key="2">
    <source>
        <dbReference type="EMBL" id="NER12187.1"/>
    </source>
</evidence>
<accession>A0A6P0UGP1</accession>
<dbReference type="Pfam" id="PF16363">
    <property type="entry name" value="GDP_Man_Dehyd"/>
    <property type="match status" value="1"/>
</dbReference>